<evidence type="ECO:0000256" key="3">
    <source>
        <dbReference type="ARBA" id="ARBA00022806"/>
    </source>
</evidence>
<evidence type="ECO:0000256" key="1">
    <source>
        <dbReference type="ARBA" id="ARBA00022741"/>
    </source>
</evidence>
<dbReference type="PROSITE" id="PS51192">
    <property type="entry name" value="HELICASE_ATP_BIND_1"/>
    <property type="match status" value="1"/>
</dbReference>
<dbReference type="GO" id="GO:0140097">
    <property type="term" value="F:catalytic activity, acting on DNA"/>
    <property type="evidence" value="ECO:0007669"/>
    <property type="project" value="UniProtKB-ARBA"/>
</dbReference>
<dbReference type="Pfam" id="PF00271">
    <property type="entry name" value="Helicase_C"/>
    <property type="match status" value="1"/>
</dbReference>
<reference evidence="7" key="1">
    <citation type="journal article" date="2020" name="mSystems">
        <title>Genome- and Community-Level Interaction Insights into Carbon Utilization and Element Cycling Functions of Hydrothermarchaeota in Hydrothermal Sediment.</title>
        <authorList>
            <person name="Zhou Z."/>
            <person name="Liu Y."/>
            <person name="Xu W."/>
            <person name="Pan J."/>
            <person name="Luo Z.H."/>
            <person name="Li M."/>
        </authorList>
    </citation>
    <scope>NUCLEOTIDE SEQUENCE [LARGE SCALE GENOMIC DNA]</scope>
    <source>
        <strain evidence="7">SpSt-622</strain>
    </source>
</reference>
<dbReference type="CDD" id="cd18793">
    <property type="entry name" value="SF2_C_SNF"/>
    <property type="match status" value="1"/>
</dbReference>
<dbReference type="InterPro" id="IPR001650">
    <property type="entry name" value="Helicase_C-like"/>
</dbReference>
<dbReference type="InterPro" id="IPR014001">
    <property type="entry name" value="Helicase_ATP-bd"/>
</dbReference>
<accession>A0A7J3PKX2</accession>
<dbReference type="InterPro" id="IPR000330">
    <property type="entry name" value="SNF2_N"/>
</dbReference>
<dbReference type="CDD" id="cd18011">
    <property type="entry name" value="DEXDc_RapA"/>
    <property type="match status" value="1"/>
</dbReference>
<proteinExistence type="predicted"/>
<keyword evidence="3" id="KW-0347">Helicase</keyword>
<dbReference type="Gene3D" id="3.40.50.300">
    <property type="entry name" value="P-loop containing nucleotide triphosphate hydrolases"/>
    <property type="match status" value="1"/>
</dbReference>
<dbReference type="Gene3D" id="3.40.50.10810">
    <property type="entry name" value="Tandem AAA-ATPase domain"/>
    <property type="match status" value="1"/>
</dbReference>
<dbReference type="PROSITE" id="PS51194">
    <property type="entry name" value="HELICASE_CTER"/>
    <property type="match status" value="1"/>
</dbReference>
<dbReference type="InterPro" id="IPR038718">
    <property type="entry name" value="SNF2-like_sf"/>
</dbReference>
<feature type="domain" description="Helicase C-terminal" evidence="6">
    <location>
        <begin position="508"/>
        <end position="678"/>
    </location>
</feature>
<dbReference type="GO" id="GO:0016787">
    <property type="term" value="F:hydrolase activity"/>
    <property type="evidence" value="ECO:0007669"/>
    <property type="project" value="UniProtKB-KW"/>
</dbReference>
<dbReference type="InterPro" id="IPR027417">
    <property type="entry name" value="P-loop_NTPase"/>
</dbReference>
<evidence type="ECO:0000256" key="4">
    <source>
        <dbReference type="ARBA" id="ARBA00022840"/>
    </source>
</evidence>
<dbReference type="GO" id="GO:0004386">
    <property type="term" value="F:helicase activity"/>
    <property type="evidence" value="ECO:0007669"/>
    <property type="project" value="UniProtKB-KW"/>
</dbReference>
<evidence type="ECO:0000313" key="7">
    <source>
        <dbReference type="EMBL" id="HGU65150.1"/>
    </source>
</evidence>
<evidence type="ECO:0000256" key="2">
    <source>
        <dbReference type="ARBA" id="ARBA00022801"/>
    </source>
</evidence>
<comment type="caution">
    <text evidence="7">The sequence shown here is derived from an EMBL/GenBank/DDBJ whole genome shotgun (WGS) entry which is preliminary data.</text>
</comment>
<keyword evidence="4" id="KW-0067">ATP-binding</keyword>
<dbReference type="PANTHER" id="PTHR45766">
    <property type="entry name" value="DNA ANNEALING HELICASE AND ENDONUCLEASE ZRANB3 FAMILY MEMBER"/>
    <property type="match status" value="1"/>
</dbReference>
<dbReference type="InterPro" id="IPR024975">
    <property type="entry name" value="NOV_C"/>
</dbReference>
<evidence type="ECO:0000259" key="6">
    <source>
        <dbReference type="PROSITE" id="PS51194"/>
    </source>
</evidence>
<dbReference type="GO" id="GO:0005524">
    <property type="term" value="F:ATP binding"/>
    <property type="evidence" value="ECO:0007669"/>
    <property type="project" value="UniProtKB-KW"/>
</dbReference>
<dbReference type="SMART" id="SM00490">
    <property type="entry name" value="HELICc"/>
    <property type="match status" value="1"/>
</dbReference>
<evidence type="ECO:0000259" key="5">
    <source>
        <dbReference type="PROSITE" id="PS51192"/>
    </source>
</evidence>
<keyword evidence="1" id="KW-0547">Nucleotide-binding</keyword>
<dbReference type="InterPro" id="IPR057342">
    <property type="entry name" value="DEXDc_RapA"/>
</dbReference>
<dbReference type="Pfam" id="PF00176">
    <property type="entry name" value="SNF2-rel_dom"/>
    <property type="match status" value="1"/>
</dbReference>
<dbReference type="EMBL" id="DTAN01000113">
    <property type="protein sequence ID" value="HGU65150.1"/>
    <property type="molecule type" value="Genomic_DNA"/>
</dbReference>
<name>A0A7J3PKX2_STAMA</name>
<dbReference type="SUPFAM" id="SSF52540">
    <property type="entry name" value="P-loop containing nucleoside triphosphate hydrolases"/>
    <property type="match status" value="2"/>
</dbReference>
<sequence length="1093" mass="128806">MLSKMFLKHRCNKPGNRSATRLIENNRSEKIHWLTQRFLPMSLSERRKYVNALLKIFLKSLLVYNPYFSLFYNPLSEPSEPQVTSKPYYNYIHQVSLLLDVMPRSRVRLLIGDEVGLGKTVEAIRIIKYLISTGQIRKVLIIAPKMLIKQWLYHDIKDLLYSPKHIRRITRKNIDQIRSTIDIEFTTPIIYLASTDLVKRGSIDKHSKGVYKPYYDFISSIEWDLVVIDEAHQLGFTKPRSSLRTKRISPICMNAKHLILLSATPSRGTHEDMLGRILLIYPEFRDKIRNISRDESLRSVLYRFLSDYAVFRRTKEYVNNLEDKQVFTKLYSFMALIELGDKYRLYEDLNLVVSKILKFLDKKTTGLLKAIVLKRAVSSPLAFLKTINKVLSEENRREVREISVFLNDSIVERNVDELIENIFRSMAREIPREEREEVCRLIGEFEDIYKEGDPGFKALAHLLYNVVNNPKQIPKELVGDYVVFSEYRDTVEYVYNKLIEFFTSHNFKLDEKIKRSIIEKTVETYRDKRYVLERLKKYVDLLNNSIDILINEVNKKAIFIVKLSSQNQDIVHLIPDLIDSLNELLKTNILKILISTDIASEGLNLYHFNIVVNYDIPWSPVRREQRIGRVHRLRQKRECTVLDFVRKTYVDLEFYRKLVLKLLNMVEQRISSKPLEGVFELFVVKKSEFQEEYLQIMESDIASALCKVYEDYYIHGKDVSELMESVVRELSDKLRKYRDLVENLTSSHTDISTKQYVYELTGCRNHEHFTDTLYKVYSSLVGGPRTEVSKMLRQIYERVVHEDEKQCLDPNLVLLVKDSSVEKGYLGLVNFVVDGNVKYSTPILFLYKNNQWEIKKGVELIEWIFDGLSKGIIEFIKIDLSNVKNDEREFEKLVNSYTSRINLLFYQRFGRKGLEIKNHYLSDLIEKALRDFKKIEPVIQNLFIRVIGVQSINEYSDYIRSLPDDLKNRMEKESIEYIKELFENRSCNVLEVNIGIYKPYDLMVECIEGNEKVKYMIEVKSHLKRVFVAELTPSETELAEKNPDNYIVCNVAGLENPNKYEWIVYCDKYSRIEKEIVVKTREEKIAKLFFSLQ</sequence>
<dbReference type="InterPro" id="IPR049730">
    <property type="entry name" value="SNF2/RAD54-like_C"/>
</dbReference>
<dbReference type="PANTHER" id="PTHR45766:SF6">
    <property type="entry name" value="SWI_SNF-RELATED MATRIX-ASSOCIATED ACTIN-DEPENDENT REGULATOR OF CHROMATIN SUBFAMILY A-LIKE PROTEIN 1"/>
    <property type="match status" value="1"/>
</dbReference>
<gene>
    <name evidence="7" type="ORF">ENT92_02920</name>
</gene>
<dbReference type="Pfam" id="PF13020">
    <property type="entry name" value="NOV_C"/>
    <property type="match status" value="1"/>
</dbReference>
<protein>
    <submittedName>
        <fullName evidence="7">DUF3883 domain-containing protein</fullName>
    </submittedName>
</protein>
<keyword evidence="2" id="KW-0378">Hydrolase</keyword>
<feature type="domain" description="Helicase ATP-binding" evidence="5">
    <location>
        <begin position="100"/>
        <end position="283"/>
    </location>
</feature>
<dbReference type="AlphaFoldDB" id="A0A7J3PKX2"/>
<organism evidence="7">
    <name type="scientific">Staphylothermus marinus</name>
    <dbReference type="NCBI Taxonomy" id="2280"/>
    <lineage>
        <taxon>Archaea</taxon>
        <taxon>Thermoproteota</taxon>
        <taxon>Thermoprotei</taxon>
        <taxon>Desulfurococcales</taxon>
        <taxon>Desulfurococcaceae</taxon>
        <taxon>Staphylothermus</taxon>
    </lineage>
</organism>
<dbReference type="SMART" id="SM00487">
    <property type="entry name" value="DEXDc"/>
    <property type="match status" value="1"/>
</dbReference>